<evidence type="ECO:0000313" key="22">
    <source>
        <dbReference type="WBParaSite" id="ACRNAN_scaffold3982.g11895.t1"/>
    </source>
</evidence>
<evidence type="ECO:0000256" key="9">
    <source>
        <dbReference type="ARBA" id="ARBA00022771"/>
    </source>
</evidence>
<dbReference type="PROSITE" id="PS50102">
    <property type="entry name" value="RRM"/>
    <property type="match status" value="1"/>
</dbReference>
<evidence type="ECO:0000256" key="8">
    <source>
        <dbReference type="ARBA" id="ARBA00022728"/>
    </source>
</evidence>
<dbReference type="InterPro" id="IPR039171">
    <property type="entry name" value="Cwc2/Slt11"/>
</dbReference>
<dbReference type="WBParaSite" id="ACRNAN_scaffold3982.g11895.t1">
    <property type="protein sequence ID" value="ACRNAN_scaffold3982.g11895.t1"/>
    <property type="gene ID" value="ACRNAN_scaffold3982.g11895"/>
</dbReference>
<keyword evidence="20" id="KW-1185">Reference proteome</keyword>
<comment type="subcellular location">
    <subcellularLocation>
        <location evidence="2">Cytoplasm</location>
    </subcellularLocation>
    <subcellularLocation>
        <location evidence="1">Nucleus</location>
    </subcellularLocation>
</comment>
<feature type="domain" description="RRM" evidence="18">
    <location>
        <begin position="199"/>
        <end position="276"/>
    </location>
</feature>
<evidence type="ECO:0000256" key="7">
    <source>
        <dbReference type="ARBA" id="ARBA00022723"/>
    </source>
</evidence>
<dbReference type="CDD" id="cd12224">
    <property type="entry name" value="RRM_RBM22"/>
    <property type="match status" value="1"/>
</dbReference>
<dbReference type="InterPro" id="IPR000571">
    <property type="entry name" value="Znf_CCCH"/>
</dbReference>
<dbReference type="GO" id="GO:0008270">
    <property type="term" value="F:zinc ion binding"/>
    <property type="evidence" value="ECO:0007669"/>
    <property type="project" value="UniProtKB-KW"/>
</dbReference>
<dbReference type="PANTHER" id="PTHR14089">
    <property type="entry name" value="PRE-MRNA-SPLICING FACTOR RBM22"/>
    <property type="match status" value="1"/>
</dbReference>
<evidence type="ECO:0000256" key="11">
    <source>
        <dbReference type="ARBA" id="ARBA00022884"/>
    </source>
</evidence>
<evidence type="ECO:0000256" key="13">
    <source>
        <dbReference type="ARBA" id="ARBA00023242"/>
    </source>
</evidence>
<evidence type="ECO:0000313" key="20">
    <source>
        <dbReference type="Proteomes" id="UP000887540"/>
    </source>
</evidence>
<dbReference type="InterPro" id="IPR012677">
    <property type="entry name" value="Nucleotide-bd_a/b_plait_sf"/>
</dbReference>
<dbReference type="InterPro" id="IPR000504">
    <property type="entry name" value="RRM_dom"/>
</dbReference>
<keyword evidence="11 15" id="KW-0694">RNA-binding</keyword>
<dbReference type="GO" id="GO:0071006">
    <property type="term" value="C:U2-type catalytic step 1 spliceosome"/>
    <property type="evidence" value="ECO:0007669"/>
    <property type="project" value="TreeGrafter"/>
</dbReference>
<organism evidence="20 21">
    <name type="scientific">Acrobeloides nanus</name>
    <dbReference type="NCBI Taxonomy" id="290746"/>
    <lineage>
        <taxon>Eukaryota</taxon>
        <taxon>Metazoa</taxon>
        <taxon>Ecdysozoa</taxon>
        <taxon>Nematoda</taxon>
        <taxon>Chromadorea</taxon>
        <taxon>Rhabditida</taxon>
        <taxon>Tylenchina</taxon>
        <taxon>Cephalobomorpha</taxon>
        <taxon>Cephaloboidea</taxon>
        <taxon>Cephalobidae</taxon>
        <taxon>Acrobeloides</taxon>
    </lineage>
</organism>
<keyword evidence="5" id="KW-0963">Cytoplasm</keyword>
<dbReference type="SUPFAM" id="SSF54928">
    <property type="entry name" value="RNA-binding domain, RBD"/>
    <property type="match status" value="1"/>
</dbReference>
<protein>
    <recommendedName>
        <fullName evidence="4">Pre-mRNA-splicing factor RBM22</fullName>
    </recommendedName>
    <alternativeName>
        <fullName evidence="14">RNA-binding motif protein 22</fullName>
    </alternativeName>
</protein>
<dbReference type="AlphaFoldDB" id="A0A914CEW3"/>
<dbReference type="Pfam" id="PF00076">
    <property type="entry name" value="RRM_1"/>
    <property type="match status" value="1"/>
</dbReference>
<evidence type="ECO:0000256" key="10">
    <source>
        <dbReference type="ARBA" id="ARBA00022833"/>
    </source>
</evidence>
<dbReference type="GO" id="GO:0036002">
    <property type="term" value="F:pre-mRNA binding"/>
    <property type="evidence" value="ECO:0007669"/>
    <property type="project" value="TreeGrafter"/>
</dbReference>
<dbReference type="SMART" id="SM00360">
    <property type="entry name" value="RRM"/>
    <property type="match status" value="1"/>
</dbReference>
<dbReference type="InterPro" id="IPR036855">
    <property type="entry name" value="Znf_CCCH_sf"/>
</dbReference>
<reference evidence="21 22" key="1">
    <citation type="submission" date="2022-11" db="UniProtKB">
        <authorList>
            <consortium name="WormBaseParasite"/>
        </authorList>
    </citation>
    <scope>IDENTIFICATION</scope>
</reference>
<comment type="similarity">
    <text evidence="3">Belongs to the SLT11 family.</text>
</comment>
<feature type="zinc finger region" description="C3H1-type" evidence="16">
    <location>
        <begin position="131"/>
        <end position="153"/>
    </location>
</feature>
<dbReference type="FunFam" id="3.30.70.330:FF:000476">
    <property type="entry name" value="Zinc finger CCCH domain-containing protein 4"/>
    <property type="match status" value="1"/>
</dbReference>
<dbReference type="GO" id="GO:0006397">
    <property type="term" value="P:mRNA processing"/>
    <property type="evidence" value="ECO:0007669"/>
    <property type="project" value="UniProtKB-KW"/>
</dbReference>
<dbReference type="FunFam" id="4.10.1000.10:FF:000006">
    <property type="entry name" value="Putative pre-mrna-splicing factor rbm22"/>
    <property type="match status" value="1"/>
</dbReference>
<evidence type="ECO:0000259" key="18">
    <source>
        <dbReference type="PROSITE" id="PS50102"/>
    </source>
</evidence>
<dbReference type="GO" id="GO:0008380">
    <property type="term" value="P:RNA splicing"/>
    <property type="evidence" value="ECO:0007669"/>
    <property type="project" value="UniProtKB-KW"/>
</dbReference>
<feature type="domain" description="C3H1-type" evidence="19">
    <location>
        <begin position="131"/>
        <end position="153"/>
    </location>
</feature>
<dbReference type="InterPro" id="IPR035979">
    <property type="entry name" value="RBD_domain_sf"/>
</dbReference>
<accession>A0A914CEW3</accession>
<evidence type="ECO:0000256" key="17">
    <source>
        <dbReference type="SAM" id="MobiDB-lite"/>
    </source>
</evidence>
<dbReference type="Proteomes" id="UP000887540">
    <property type="component" value="Unplaced"/>
</dbReference>
<evidence type="ECO:0000256" key="4">
    <source>
        <dbReference type="ARBA" id="ARBA00020031"/>
    </source>
</evidence>
<dbReference type="Pfam" id="PF25584">
    <property type="entry name" value="zf-CCCH_RBM22"/>
    <property type="match status" value="1"/>
</dbReference>
<evidence type="ECO:0000256" key="5">
    <source>
        <dbReference type="ARBA" id="ARBA00022490"/>
    </source>
</evidence>
<keyword evidence="8" id="KW-0747">Spliceosome</keyword>
<dbReference type="GO" id="GO:0017070">
    <property type="term" value="F:U6 snRNA binding"/>
    <property type="evidence" value="ECO:0007669"/>
    <property type="project" value="TreeGrafter"/>
</dbReference>
<evidence type="ECO:0000256" key="15">
    <source>
        <dbReference type="PROSITE-ProRule" id="PRU00176"/>
    </source>
</evidence>
<evidence type="ECO:0000256" key="14">
    <source>
        <dbReference type="ARBA" id="ARBA00030793"/>
    </source>
</evidence>
<keyword evidence="9 16" id="KW-0863">Zinc-finger</keyword>
<evidence type="ECO:0000256" key="12">
    <source>
        <dbReference type="ARBA" id="ARBA00023187"/>
    </source>
</evidence>
<keyword evidence="12" id="KW-0508">mRNA splicing</keyword>
<keyword evidence="6" id="KW-0507">mRNA processing</keyword>
<evidence type="ECO:0000256" key="16">
    <source>
        <dbReference type="PROSITE-ProRule" id="PRU00723"/>
    </source>
</evidence>
<evidence type="ECO:0000313" key="21">
    <source>
        <dbReference type="WBParaSite" id="ACRNAN_scaffold100.g17125.t1"/>
    </source>
</evidence>
<feature type="region of interest" description="Disordered" evidence="17">
    <location>
        <begin position="275"/>
        <end position="371"/>
    </location>
</feature>
<dbReference type="PANTHER" id="PTHR14089:SF6">
    <property type="entry name" value="PRE-MRNA-SPLICING FACTOR RBM22"/>
    <property type="match status" value="1"/>
</dbReference>
<proteinExistence type="inferred from homology"/>
<keyword evidence="13" id="KW-0539">Nucleus</keyword>
<dbReference type="WBParaSite" id="ACRNAN_scaffold100.g17125.t1">
    <property type="protein sequence ID" value="ACRNAN_scaffold100.g17125.t1"/>
    <property type="gene ID" value="ACRNAN_scaffold100.g17125"/>
</dbReference>
<dbReference type="GO" id="GO:0000974">
    <property type="term" value="C:Prp19 complex"/>
    <property type="evidence" value="ECO:0007669"/>
    <property type="project" value="TreeGrafter"/>
</dbReference>
<dbReference type="PROSITE" id="PS50103">
    <property type="entry name" value="ZF_C3H1"/>
    <property type="match status" value="1"/>
</dbReference>
<dbReference type="Gene3D" id="4.10.1000.10">
    <property type="entry name" value="Zinc finger, CCCH-type"/>
    <property type="match status" value="1"/>
</dbReference>
<dbReference type="GO" id="GO:0071007">
    <property type="term" value="C:U2-type catalytic step 2 spliceosome"/>
    <property type="evidence" value="ECO:0007669"/>
    <property type="project" value="TreeGrafter"/>
</dbReference>
<dbReference type="InterPro" id="IPR057674">
    <property type="entry name" value="Znf-CCCH_RBM22"/>
</dbReference>
<evidence type="ECO:0000259" key="19">
    <source>
        <dbReference type="PROSITE" id="PS50103"/>
    </source>
</evidence>
<dbReference type="SUPFAM" id="SSF90229">
    <property type="entry name" value="CCCH zinc finger"/>
    <property type="match status" value="1"/>
</dbReference>
<evidence type="ECO:0000256" key="1">
    <source>
        <dbReference type="ARBA" id="ARBA00004123"/>
    </source>
</evidence>
<evidence type="ECO:0000256" key="6">
    <source>
        <dbReference type="ARBA" id="ARBA00022664"/>
    </source>
</evidence>
<keyword evidence="7 16" id="KW-0479">Metal-binding</keyword>
<keyword evidence="10 16" id="KW-0862">Zinc</keyword>
<dbReference type="SMART" id="SM00356">
    <property type="entry name" value="ZnF_C3H1"/>
    <property type="match status" value="1"/>
</dbReference>
<evidence type="ECO:0000256" key="3">
    <source>
        <dbReference type="ARBA" id="ARBA00007781"/>
    </source>
</evidence>
<evidence type="ECO:0000256" key="2">
    <source>
        <dbReference type="ARBA" id="ARBA00004496"/>
    </source>
</evidence>
<sequence length="371" mass="41939">MQKNTHGAECKICNRPFTSFRWMPGKGMRYKKTEVCQTCAKLKNVCQTCLLDLEFGLPVQVRDHALAIKDDVPKQGANRDYYVQNADRQLATTDGTTPYGELAIIRDAGTNELLKKLARNQPYYNRNLPHICSFFVKGECTRGEECPYRHEKPTDPDDPLSVQNMRDRYYGQNDPVAEKLLNRAKAMPSLKPPEDPTITTLYVGNLGKDNKLVVTESDLRDYFYQYGEIRQIHVVPNKFCAFIQYTSRQAAELAATRAFNQIVINNQRLTIRWGRPQSQTRANHSVDKALDPVPNIPNICPTPDFLNPAKRPRLDQPPVPPPTHLIVPNVAYRQPPTQRGGGDGSEAGPSSRIYYPSQDPQRLGAKGDVIE</sequence>
<dbReference type="InterPro" id="IPR048995">
    <property type="entry name" value="STL11/RBM22-like_N"/>
</dbReference>
<name>A0A914CEW3_9BILA</name>
<dbReference type="Gene3D" id="3.30.70.330">
    <property type="match status" value="1"/>
</dbReference>
<dbReference type="Pfam" id="PF21369">
    <property type="entry name" value="STL11_N"/>
    <property type="match status" value="1"/>
</dbReference>